<dbReference type="PANTHER" id="PTHR43861">
    <property type="entry name" value="TRANS-ACONITATE 2-METHYLTRANSFERASE-RELATED"/>
    <property type="match status" value="1"/>
</dbReference>
<reference evidence="1 2" key="1">
    <citation type="submission" date="2019-02" db="EMBL/GenBank/DDBJ databases">
        <title>Draft genome sequence of Muricauda sp. 176CP4-71.</title>
        <authorList>
            <person name="Park J.-S."/>
        </authorList>
    </citation>
    <scope>NUCLEOTIDE SEQUENCE [LARGE SCALE GENOMIC DNA]</scope>
    <source>
        <strain evidence="1 2">176CP4-71</strain>
    </source>
</reference>
<dbReference type="Pfam" id="PF13489">
    <property type="entry name" value="Methyltransf_23"/>
    <property type="match status" value="1"/>
</dbReference>
<organism evidence="1 2">
    <name type="scientific">Flagellimonas allohymeniacidonis</name>
    <dbReference type="NCBI Taxonomy" id="2517819"/>
    <lineage>
        <taxon>Bacteria</taxon>
        <taxon>Pseudomonadati</taxon>
        <taxon>Bacteroidota</taxon>
        <taxon>Flavobacteriia</taxon>
        <taxon>Flavobacteriales</taxon>
        <taxon>Flavobacteriaceae</taxon>
        <taxon>Flagellimonas</taxon>
    </lineage>
</organism>
<dbReference type="EMBL" id="SGIU01000002">
    <property type="protein sequence ID" value="TAI47558.1"/>
    <property type="molecule type" value="Genomic_DNA"/>
</dbReference>
<dbReference type="Proteomes" id="UP000291981">
    <property type="component" value="Unassembled WGS sequence"/>
</dbReference>
<dbReference type="InterPro" id="IPR029063">
    <property type="entry name" value="SAM-dependent_MTases_sf"/>
</dbReference>
<dbReference type="CDD" id="cd02440">
    <property type="entry name" value="AdoMet_MTases"/>
    <property type="match status" value="1"/>
</dbReference>
<gene>
    <name evidence="1" type="ORF">EW142_12890</name>
</gene>
<name>A0A4Q8QEG0_9FLAO</name>
<dbReference type="GO" id="GO:0032259">
    <property type="term" value="P:methylation"/>
    <property type="evidence" value="ECO:0007669"/>
    <property type="project" value="UniProtKB-KW"/>
</dbReference>
<dbReference type="OrthoDB" id="2370471at2"/>
<keyword evidence="1" id="KW-0489">Methyltransferase</keyword>
<keyword evidence="1" id="KW-0808">Transferase</keyword>
<sequence length="276" mass="32136">MKLYLKTKDYSVSGEDFELIYDKEKEMLVTTPVPQNLDKYYQSENYISHTDSKKSLIDRLYQAVKLWNLKKKVQIIDNQIVKRKSILDFGAGTGDFLAFSKAKGFEVFGIEPNASARRRAQEKEVQLVPNIQELAQKKFQVITLWHVLEHLPNVDTHIEQLIPYLENEGVLIVAVPNYKSWDAKHYKSFWAAYDVPRHLSHFSRTAIAQIFDKHGLKLVSIRPMIFDAFYVSMLSEKYKGSNLHFVKGFFKGLWSNLNALFTKEYSSLIYVLKKQV</sequence>
<comment type="caution">
    <text evidence="1">The sequence shown here is derived from an EMBL/GenBank/DDBJ whole genome shotgun (WGS) entry which is preliminary data.</text>
</comment>
<accession>A0A4Q8QEG0</accession>
<proteinExistence type="predicted"/>
<dbReference type="GO" id="GO:0008168">
    <property type="term" value="F:methyltransferase activity"/>
    <property type="evidence" value="ECO:0007669"/>
    <property type="project" value="UniProtKB-KW"/>
</dbReference>
<dbReference type="RefSeq" id="WP_130614472.1">
    <property type="nucleotide sequence ID" value="NZ_SGIU01000002.1"/>
</dbReference>
<evidence type="ECO:0000313" key="2">
    <source>
        <dbReference type="Proteomes" id="UP000291981"/>
    </source>
</evidence>
<keyword evidence="2" id="KW-1185">Reference proteome</keyword>
<dbReference type="Gene3D" id="3.40.50.150">
    <property type="entry name" value="Vaccinia Virus protein VP39"/>
    <property type="match status" value="1"/>
</dbReference>
<evidence type="ECO:0000313" key="1">
    <source>
        <dbReference type="EMBL" id="TAI47558.1"/>
    </source>
</evidence>
<dbReference type="AlphaFoldDB" id="A0A4Q8QEG0"/>
<dbReference type="SUPFAM" id="SSF53335">
    <property type="entry name" value="S-adenosyl-L-methionine-dependent methyltransferases"/>
    <property type="match status" value="1"/>
</dbReference>
<protein>
    <submittedName>
        <fullName evidence="1">Class I SAM-dependent methyltransferase</fullName>
    </submittedName>
</protein>